<dbReference type="InterPro" id="IPR001264">
    <property type="entry name" value="Glyco_trans_51"/>
</dbReference>
<dbReference type="Gene3D" id="1.10.3810.10">
    <property type="entry name" value="Biosynthetic peptidoglycan transglycosylase-like"/>
    <property type="match status" value="1"/>
</dbReference>
<keyword evidence="21" id="KW-0046">Antibiotic resistance</keyword>
<keyword evidence="20" id="KW-0472">Membrane</keyword>
<comment type="subcellular location">
    <subcellularLocation>
        <location evidence="2">Cell inner membrane</location>
        <topology evidence="2">Single-pass type II membrane protein</topology>
    </subcellularLocation>
</comment>
<evidence type="ECO:0000256" key="9">
    <source>
        <dbReference type="ARBA" id="ARBA00022519"/>
    </source>
</evidence>
<dbReference type="InterPro" id="IPR012338">
    <property type="entry name" value="Beta-lactam/transpept-like"/>
</dbReference>
<evidence type="ECO:0000256" key="23">
    <source>
        <dbReference type="ARBA" id="ARBA00023316"/>
    </source>
</evidence>
<dbReference type="InterPro" id="IPR050396">
    <property type="entry name" value="Glycosyltr_51/Transpeptidase"/>
</dbReference>
<dbReference type="EC" id="2.4.99.28" evidence="25"/>
<evidence type="ECO:0000259" key="28">
    <source>
        <dbReference type="Pfam" id="PF00905"/>
    </source>
</evidence>
<keyword evidence="12" id="KW-0328">Glycosyltransferase</keyword>
<dbReference type="Gene3D" id="3.40.710.10">
    <property type="entry name" value="DD-peptidase/beta-lactamase superfamily"/>
    <property type="match status" value="2"/>
</dbReference>
<comment type="catalytic activity">
    <reaction evidence="26">
        <text>[GlcNAc-(1-&gt;4)-Mur2Ac(oyl-L-Ala-gamma-D-Glu-L-Lys-D-Ala-D-Ala)](n)-di-trans,octa-cis-undecaprenyl diphosphate + beta-D-GlcNAc-(1-&gt;4)-Mur2Ac(oyl-L-Ala-gamma-D-Glu-L-Lys-D-Ala-D-Ala)-di-trans,octa-cis-undecaprenyl diphosphate = [GlcNAc-(1-&gt;4)-Mur2Ac(oyl-L-Ala-gamma-D-Glu-L-Lys-D-Ala-D-Ala)](n+1)-di-trans,octa-cis-undecaprenyl diphosphate + di-trans,octa-cis-undecaprenyl diphosphate + H(+)</text>
        <dbReference type="Rhea" id="RHEA:23708"/>
        <dbReference type="Rhea" id="RHEA-COMP:9602"/>
        <dbReference type="Rhea" id="RHEA-COMP:9603"/>
        <dbReference type="ChEBI" id="CHEBI:15378"/>
        <dbReference type="ChEBI" id="CHEBI:58405"/>
        <dbReference type="ChEBI" id="CHEBI:60033"/>
        <dbReference type="ChEBI" id="CHEBI:78435"/>
        <dbReference type="EC" id="2.4.99.28"/>
    </reaction>
</comment>
<dbReference type="InterPro" id="IPR001460">
    <property type="entry name" value="PCN-bd_Tpept"/>
</dbReference>
<dbReference type="PANTHER" id="PTHR32282:SF27">
    <property type="entry name" value="PENICILLIN-BINDING PROTEIN 1A"/>
    <property type="match status" value="1"/>
</dbReference>
<keyword evidence="13" id="KW-0808">Transferase</keyword>
<keyword evidence="23" id="KW-0961">Cell wall biogenesis/degradation</keyword>
<evidence type="ECO:0000256" key="7">
    <source>
        <dbReference type="ARBA" id="ARBA00018638"/>
    </source>
</evidence>
<evidence type="ECO:0000256" key="8">
    <source>
        <dbReference type="ARBA" id="ARBA00022475"/>
    </source>
</evidence>
<name>A0ABZ0Z0F8_9GAMM</name>
<comment type="similarity">
    <text evidence="4">In the C-terminal section; belongs to the transpeptidase family.</text>
</comment>
<evidence type="ECO:0000256" key="17">
    <source>
        <dbReference type="ARBA" id="ARBA00022968"/>
    </source>
</evidence>
<evidence type="ECO:0000256" key="16">
    <source>
        <dbReference type="ARBA" id="ARBA00022960"/>
    </source>
</evidence>
<dbReference type="RefSeq" id="WP_322521853.1">
    <property type="nucleotide sequence ID" value="NZ_CP140153.1"/>
</dbReference>
<keyword evidence="11" id="KW-0645">Protease</keyword>
<keyword evidence="14" id="KW-0812">Transmembrane</keyword>
<keyword evidence="10" id="KW-0121">Carboxypeptidase</keyword>
<evidence type="ECO:0000256" key="25">
    <source>
        <dbReference type="ARBA" id="ARBA00044770"/>
    </source>
</evidence>
<keyword evidence="22" id="KW-0511">Multifunctional enzyme</keyword>
<dbReference type="NCBIfam" id="TIGR02074">
    <property type="entry name" value="PBP_1a_fam"/>
    <property type="match status" value="1"/>
</dbReference>
<proteinExistence type="inferred from homology"/>
<evidence type="ECO:0000256" key="22">
    <source>
        <dbReference type="ARBA" id="ARBA00023268"/>
    </source>
</evidence>
<evidence type="ECO:0000256" key="27">
    <source>
        <dbReference type="SAM" id="MobiDB-lite"/>
    </source>
</evidence>
<dbReference type="Pfam" id="PF17092">
    <property type="entry name" value="PCB_OB"/>
    <property type="match status" value="1"/>
</dbReference>
<evidence type="ECO:0000313" key="32">
    <source>
        <dbReference type="Proteomes" id="UP001327459"/>
    </source>
</evidence>
<evidence type="ECO:0000256" key="13">
    <source>
        <dbReference type="ARBA" id="ARBA00022679"/>
    </source>
</evidence>
<evidence type="ECO:0000256" key="6">
    <source>
        <dbReference type="ARBA" id="ARBA00012448"/>
    </source>
</evidence>
<keyword evidence="18" id="KW-0573">Peptidoglycan synthesis</keyword>
<accession>A0ABZ0Z0F8</accession>
<comment type="similarity">
    <text evidence="5">In the N-terminal section; belongs to the glycosyltransferase 51 family.</text>
</comment>
<evidence type="ECO:0000256" key="2">
    <source>
        <dbReference type="ARBA" id="ARBA00004249"/>
    </source>
</evidence>
<organism evidence="31 32">
    <name type="scientific">Guyparkeria halophila</name>
    <dbReference type="NCBI Taxonomy" id="47960"/>
    <lineage>
        <taxon>Bacteria</taxon>
        <taxon>Pseudomonadati</taxon>
        <taxon>Pseudomonadota</taxon>
        <taxon>Gammaproteobacteria</taxon>
        <taxon>Chromatiales</taxon>
        <taxon>Thioalkalibacteraceae</taxon>
        <taxon>Guyparkeria</taxon>
    </lineage>
</organism>
<dbReference type="Pfam" id="PF00912">
    <property type="entry name" value="Transgly"/>
    <property type="match status" value="1"/>
</dbReference>
<dbReference type="PANTHER" id="PTHR32282">
    <property type="entry name" value="BINDING PROTEIN TRANSPEPTIDASE, PUTATIVE-RELATED"/>
    <property type="match status" value="1"/>
</dbReference>
<comment type="catalytic activity">
    <reaction evidence="24">
        <text>Preferential cleavage: (Ac)2-L-Lys-D-Ala-|-D-Ala. Also transpeptidation of peptidyl-alanyl moieties that are N-acyl substituents of D-alanine.</text>
        <dbReference type="EC" id="3.4.16.4"/>
    </reaction>
</comment>
<evidence type="ECO:0000256" key="26">
    <source>
        <dbReference type="ARBA" id="ARBA00049902"/>
    </source>
</evidence>
<keyword evidence="15" id="KW-0378">Hydrolase</keyword>
<dbReference type="SUPFAM" id="SSF56601">
    <property type="entry name" value="beta-lactamase/transpeptidase-like"/>
    <property type="match status" value="1"/>
</dbReference>
<feature type="region of interest" description="Disordered" evidence="27">
    <location>
        <begin position="700"/>
        <end position="746"/>
    </location>
</feature>
<keyword evidence="17" id="KW-0735">Signal-anchor</keyword>
<evidence type="ECO:0000256" key="21">
    <source>
        <dbReference type="ARBA" id="ARBA00023251"/>
    </source>
</evidence>
<keyword evidence="8" id="KW-1003">Cell membrane</keyword>
<evidence type="ECO:0000256" key="24">
    <source>
        <dbReference type="ARBA" id="ARBA00034000"/>
    </source>
</evidence>
<evidence type="ECO:0000256" key="19">
    <source>
        <dbReference type="ARBA" id="ARBA00022989"/>
    </source>
</evidence>
<protein>
    <recommendedName>
        <fullName evidence="7">Penicillin-binding protein 1A</fullName>
        <ecNumber evidence="25">2.4.99.28</ecNumber>
        <ecNumber evidence="6">3.4.16.4</ecNumber>
    </recommendedName>
</protein>
<evidence type="ECO:0000259" key="30">
    <source>
        <dbReference type="Pfam" id="PF17092"/>
    </source>
</evidence>
<gene>
    <name evidence="31" type="ORF">SR882_02900</name>
</gene>
<dbReference type="Pfam" id="PF00905">
    <property type="entry name" value="Transpeptidase"/>
    <property type="match status" value="1"/>
</dbReference>
<dbReference type="InterPro" id="IPR023346">
    <property type="entry name" value="Lysozyme-like_dom_sf"/>
</dbReference>
<dbReference type="InterPro" id="IPR036950">
    <property type="entry name" value="PBP_transglycosylase"/>
</dbReference>
<feature type="domain" description="Glycosyl transferase family 51" evidence="29">
    <location>
        <begin position="11"/>
        <end position="184"/>
    </location>
</feature>
<evidence type="ECO:0000313" key="31">
    <source>
        <dbReference type="EMBL" id="WQH16865.1"/>
    </source>
</evidence>
<comment type="pathway">
    <text evidence="3">Cell wall biogenesis; peptidoglycan biosynthesis.</text>
</comment>
<evidence type="ECO:0000256" key="1">
    <source>
        <dbReference type="ARBA" id="ARBA00002624"/>
    </source>
</evidence>
<dbReference type="Proteomes" id="UP001327459">
    <property type="component" value="Chromosome"/>
</dbReference>
<evidence type="ECO:0000256" key="3">
    <source>
        <dbReference type="ARBA" id="ARBA00004752"/>
    </source>
</evidence>
<evidence type="ECO:0000256" key="14">
    <source>
        <dbReference type="ARBA" id="ARBA00022692"/>
    </source>
</evidence>
<keyword evidence="32" id="KW-1185">Reference proteome</keyword>
<evidence type="ECO:0000256" key="11">
    <source>
        <dbReference type="ARBA" id="ARBA00022670"/>
    </source>
</evidence>
<evidence type="ECO:0000256" key="4">
    <source>
        <dbReference type="ARBA" id="ARBA00007090"/>
    </source>
</evidence>
<dbReference type="EMBL" id="CP140153">
    <property type="protein sequence ID" value="WQH16865.1"/>
    <property type="molecule type" value="Genomic_DNA"/>
</dbReference>
<sequence>MPMRIHDREGGLIAEFGNQRRFPVSYEQLPPVVVDAFVAAEDDRFFEHIGVDFLGLARAAVELVRTGEKSQGGSTITMQVARNFYLGREKTYTRKLYEILLAVKIDRAFSKEDILALYLNKIFMGHRAYGVKAAAQIYFDKDLPELTVAEAAMLAALPKAPSTTNPVSDPERALARRAYVLGRMLKLGQIDQATFDRSIDEPLPGRLYTSSEIETPAPYAAEMARRDLVEKYGQEAYEMGLAVHTSIDPDAQRSATRALRQALIDYDRRHGYRGPESDWSEWLEDREALEKQLANTSRVGGLLPGVVLQVNAAEASVLVRDAGEVILDLDSMRWACEYQATDRCGPKPKAVDEVLGRGDLIRVEPIESGDGVAYRLAQIPEVTGAFVALDPASGAIRAMIGGFDFFHDSEFNNVLRAERQPGSGFKPYLYSAALDQGFTWASMINDSPVVVEDGVRQGIDWRPSNYGRSFGGMRRMRDALTRSVNLVSIRLAQAVGTPMVLEYAGRFGLPVENWEPTLSMALGSYTLTPLDQVAGFAVFANGGYRVTPFLITELDNPDDGVIDSHPAVSLCDSCPIDTADPSLAPRVISAQNAFLMRSGLRGVVREGTGVRAWRALEREDIGGKTGTTNDQRDAWFTGFGPGWVATAWVGFADNSELGRRETGGKAALPAWIDFMRDVLPPPGAAEEPPEGVVTAWIDPDSGKRLPEGHPGAIREYFDSTNPQADLPEKDAAAASGTSREVIDNLF</sequence>
<keyword evidence="9" id="KW-0997">Cell inner membrane</keyword>
<keyword evidence="19" id="KW-1133">Transmembrane helix</keyword>
<feature type="domain" description="Penicillin-binding protein OB-like" evidence="30">
    <location>
        <begin position="272"/>
        <end position="382"/>
    </location>
</feature>
<evidence type="ECO:0000256" key="15">
    <source>
        <dbReference type="ARBA" id="ARBA00022801"/>
    </source>
</evidence>
<keyword evidence="16" id="KW-0133">Cell shape</keyword>
<evidence type="ECO:0000256" key="5">
    <source>
        <dbReference type="ARBA" id="ARBA00007739"/>
    </source>
</evidence>
<evidence type="ECO:0000256" key="12">
    <source>
        <dbReference type="ARBA" id="ARBA00022676"/>
    </source>
</evidence>
<feature type="domain" description="Penicillin-binding protein transpeptidase" evidence="28">
    <location>
        <begin position="384"/>
        <end position="641"/>
    </location>
</feature>
<evidence type="ECO:0000256" key="10">
    <source>
        <dbReference type="ARBA" id="ARBA00022645"/>
    </source>
</evidence>
<evidence type="ECO:0000259" key="29">
    <source>
        <dbReference type="Pfam" id="PF00912"/>
    </source>
</evidence>
<dbReference type="EC" id="3.4.16.4" evidence="6"/>
<evidence type="ECO:0000256" key="20">
    <source>
        <dbReference type="ARBA" id="ARBA00023136"/>
    </source>
</evidence>
<reference evidence="31 32" key="1">
    <citation type="submission" date="2023-11" db="EMBL/GenBank/DDBJ databases">
        <title>MicrobeMod: A computational toolkit for identifying prokaryotic methylation and restriction-modification with nanopore sequencing.</title>
        <authorList>
            <person name="Crits-Christoph A."/>
            <person name="Kang S.C."/>
            <person name="Lee H."/>
            <person name="Ostrov N."/>
        </authorList>
    </citation>
    <scope>NUCLEOTIDE SEQUENCE [LARGE SCALE GENOMIC DNA]</scope>
    <source>
        <strain evidence="31 32">ATCC 49870</strain>
    </source>
</reference>
<dbReference type="SUPFAM" id="SSF53955">
    <property type="entry name" value="Lysozyme-like"/>
    <property type="match status" value="1"/>
</dbReference>
<dbReference type="InterPro" id="IPR031376">
    <property type="entry name" value="PCB_OB"/>
</dbReference>
<evidence type="ECO:0000256" key="18">
    <source>
        <dbReference type="ARBA" id="ARBA00022984"/>
    </source>
</evidence>
<comment type="function">
    <text evidence="1">Cell wall formation. Synthesis of cross-linked peptidoglycan from the lipid intermediates. The enzyme has a penicillin-insensitive transglycosylase N-terminal domain (formation of linear glycan strands) and a penicillin-sensitive transpeptidase C-terminal domain (cross-linking of the peptide subunits).</text>
</comment>